<dbReference type="Proteomes" id="UP000008068">
    <property type="component" value="Unassembled WGS sequence"/>
</dbReference>
<keyword evidence="1" id="KW-0812">Transmembrane</keyword>
<dbReference type="InterPro" id="IPR002900">
    <property type="entry name" value="DUF38/FTH_CAE_spp"/>
</dbReference>
<dbReference type="InParanoid" id="G0NN76"/>
<evidence type="ECO:0000313" key="3">
    <source>
        <dbReference type="EMBL" id="EGT34278.1"/>
    </source>
</evidence>
<evidence type="ECO:0000313" key="4">
    <source>
        <dbReference type="Proteomes" id="UP000008068"/>
    </source>
</evidence>
<keyword evidence="1" id="KW-1133">Transmembrane helix</keyword>
<gene>
    <name evidence="3" type="ORF">CAEBREN_32732</name>
</gene>
<keyword evidence="1" id="KW-0472">Membrane</keyword>
<sequence>MSVYHSVVVEADDQDCLVSEKEKTMYIIYGSNITTERKRVGTLSKALLIGSFILLLIFLIASFGEYLYEAFGPEAGVLEKIILTGIPCEHVPYDEEGMRSYEKLASMEQWKQAQELDMRYCVYVFPFKFATNFKRFSMEYVTLRANEVVELRDVIFRQTRQLRALYNSFTWTDRCVWFPIRNWKGCSRK</sequence>
<accession>G0NN76</accession>
<evidence type="ECO:0000256" key="1">
    <source>
        <dbReference type="SAM" id="Phobius"/>
    </source>
</evidence>
<name>G0NN76_CAEBE</name>
<feature type="transmembrane region" description="Helical" evidence="1">
    <location>
        <begin position="46"/>
        <end position="68"/>
    </location>
</feature>
<dbReference type="HOGENOM" id="CLU_1435610_0_0_1"/>
<dbReference type="AlphaFoldDB" id="G0NN76"/>
<reference evidence="4" key="1">
    <citation type="submission" date="2011-07" db="EMBL/GenBank/DDBJ databases">
        <authorList>
            <consortium name="Caenorhabditis brenneri Sequencing and Analysis Consortium"/>
            <person name="Wilson R.K."/>
        </authorList>
    </citation>
    <scope>NUCLEOTIDE SEQUENCE [LARGE SCALE GENOMIC DNA]</scope>
    <source>
        <strain evidence="4">PB2801</strain>
    </source>
</reference>
<dbReference type="Pfam" id="PF01827">
    <property type="entry name" value="FTH"/>
    <property type="match status" value="1"/>
</dbReference>
<dbReference type="eggNOG" id="KOG2818">
    <property type="taxonomic scope" value="Eukaryota"/>
</dbReference>
<dbReference type="STRING" id="135651.G0NN76"/>
<dbReference type="EMBL" id="GL379912">
    <property type="protein sequence ID" value="EGT34278.1"/>
    <property type="molecule type" value="Genomic_DNA"/>
</dbReference>
<organism evidence="4">
    <name type="scientific">Caenorhabditis brenneri</name>
    <name type="common">Nematode worm</name>
    <dbReference type="NCBI Taxonomy" id="135651"/>
    <lineage>
        <taxon>Eukaryota</taxon>
        <taxon>Metazoa</taxon>
        <taxon>Ecdysozoa</taxon>
        <taxon>Nematoda</taxon>
        <taxon>Chromadorea</taxon>
        <taxon>Rhabditida</taxon>
        <taxon>Rhabditina</taxon>
        <taxon>Rhabditomorpha</taxon>
        <taxon>Rhabditoidea</taxon>
        <taxon>Rhabditidae</taxon>
        <taxon>Peloderinae</taxon>
        <taxon>Caenorhabditis</taxon>
    </lineage>
</organism>
<evidence type="ECO:0000259" key="2">
    <source>
        <dbReference type="Pfam" id="PF01827"/>
    </source>
</evidence>
<keyword evidence="4" id="KW-1185">Reference proteome</keyword>
<feature type="domain" description="DUF38" evidence="2">
    <location>
        <begin position="74"/>
        <end position="158"/>
    </location>
</feature>
<proteinExistence type="predicted"/>
<protein>
    <recommendedName>
        <fullName evidence="2">DUF38 domain-containing protein</fullName>
    </recommendedName>
</protein>